<dbReference type="InterPro" id="IPR036291">
    <property type="entry name" value="NAD(P)-bd_dom_sf"/>
</dbReference>
<dbReference type="PANTHER" id="PTHR43000">
    <property type="entry name" value="DTDP-D-GLUCOSE 4,6-DEHYDRATASE-RELATED"/>
    <property type="match status" value="1"/>
</dbReference>
<feature type="domain" description="NAD-dependent epimerase/dehydratase" evidence="2">
    <location>
        <begin position="5"/>
        <end position="273"/>
    </location>
</feature>
<accession>A0ABR8BAV1</accession>
<gene>
    <name evidence="3" type="ORF">H6G14_07840</name>
</gene>
<dbReference type="Proteomes" id="UP000621307">
    <property type="component" value="Unassembled WGS sequence"/>
</dbReference>
<dbReference type="SUPFAM" id="SSF51735">
    <property type="entry name" value="NAD(P)-binding Rossmann-fold domains"/>
    <property type="match status" value="1"/>
</dbReference>
<dbReference type="EMBL" id="JACJQL010000008">
    <property type="protein sequence ID" value="MBD2251218.1"/>
    <property type="molecule type" value="Genomic_DNA"/>
</dbReference>
<comment type="similarity">
    <text evidence="1">Belongs to the NAD(P)-dependent epimerase/dehydratase family.</text>
</comment>
<organism evidence="3 4">
    <name type="scientific">Nostoc parmelioides FACHB-3921</name>
    <dbReference type="NCBI Taxonomy" id="2692909"/>
    <lineage>
        <taxon>Bacteria</taxon>
        <taxon>Bacillati</taxon>
        <taxon>Cyanobacteriota</taxon>
        <taxon>Cyanophyceae</taxon>
        <taxon>Nostocales</taxon>
        <taxon>Nostocaceae</taxon>
        <taxon>Nostoc</taxon>
    </lineage>
</organism>
<evidence type="ECO:0000256" key="1">
    <source>
        <dbReference type="ARBA" id="ARBA00007637"/>
    </source>
</evidence>
<dbReference type="Pfam" id="PF01370">
    <property type="entry name" value="Epimerase"/>
    <property type="match status" value="1"/>
</dbReference>
<dbReference type="InterPro" id="IPR001509">
    <property type="entry name" value="Epimerase_deHydtase"/>
</dbReference>
<proteinExistence type="inferred from homology"/>
<name>A0ABR8BAV1_9NOSO</name>
<evidence type="ECO:0000313" key="3">
    <source>
        <dbReference type="EMBL" id="MBD2251218.1"/>
    </source>
</evidence>
<dbReference type="CDD" id="cd05258">
    <property type="entry name" value="CDP_TE_SDR_e"/>
    <property type="match status" value="1"/>
</dbReference>
<keyword evidence="4" id="KW-1185">Reference proteome</keyword>
<comment type="caution">
    <text evidence="3">The sequence shown here is derived from an EMBL/GenBank/DDBJ whole genome shotgun (WGS) entry which is preliminary data.</text>
</comment>
<evidence type="ECO:0000259" key="2">
    <source>
        <dbReference type="Pfam" id="PF01370"/>
    </source>
</evidence>
<dbReference type="Gene3D" id="3.40.50.720">
    <property type="entry name" value="NAD(P)-binding Rossmann-like Domain"/>
    <property type="match status" value="1"/>
</dbReference>
<reference evidence="3 4" key="1">
    <citation type="journal article" date="2020" name="ISME J.">
        <title>Comparative genomics reveals insights into cyanobacterial evolution and habitat adaptation.</title>
        <authorList>
            <person name="Chen M.Y."/>
            <person name="Teng W.K."/>
            <person name="Zhao L."/>
            <person name="Hu C.X."/>
            <person name="Zhou Y.K."/>
            <person name="Han B.P."/>
            <person name="Song L.R."/>
            <person name="Shu W.S."/>
        </authorList>
    </citation>
    <scope>NUCLEOTIDE SEQUENCE [LARGE SCALE GENOMIC DNA]</scope>
    <source>
        <strain evidence="3 4">FACHB-3921</strain>
    </source>
</reference>
<sequence>MAERILILGGAGFIGSSLAISLKQQHPSWKISCFDNLRRRGSELNLTRFKKSGIEFIHGDIRSPSDLEPGMFNIDTIIDCSAEPSVLAGFSSPQYVLQTNLLGTINVLELARQIDARLLFLSTSRVYPIETLKSINLIESPTRLTIAPEQTISGVSNLGIAEDFPLQSYRSLYGTTKLASEMLIEEYRQAYGIQAIVNRCGVITGPWQMGKVDQGVFVLWLAAHYFEKSLSYIGYGGTGKQVRDLLHIEDLLRLINYQLEHFSELDGDVLNVGGGADNSLSLLETTKICESITGKSIPIKSEVTARQGDIPIYITDSSKIISKTGWKPSINPEQTLRDIYKWIIDYEEFLQPILS</sequence>
<dbReference type="RefSeq" id="WP_190566577.1">
    <property type="nucleotide sequence ID" value="NZ_JACJQL010000008.1"/>
</dbReference>
<protein>
    <submittedName>
        <fullName evidence="3">NAD-dependent epimerase/dehydratase family protein</fullName>
    </submittedName>
</protein>
<evidence type="ECO:0000313" key="4">
    <source>
        <dbReference type="Proteomes" id="UP000621307"/>
    </source>
</evidence>